<organism evidence="2 3">
    <name type="scientific">Venturia inaequalis</name>
    <name type="common">Apple scab fungus</name>
    <dbReference type="NCBI Taxonomy" id="5025"/>
    <lineage>
        <taxon>Eukaryota</taxon>
        <taxon>Fungi</taxon>
        <taxon>Dikarya</taxon>
        <taxon>Ascomycota</taxon>
        <taxon>Pezizomycotina</taxon>
        <taxon>Dothideomycetes</taxon>
        <taxon>Pleosporomycetidae</taxon>
        <taxon>Venturiales</taxon>
        <taxon>Venturiaceae</taxon>
        <taxon>Venturia</taxon>
    </lineage>
</organism>
<gene>
    <name evidence="2" type="ORF">EG328_007211</name>
</gene>
<evidence type="ECO:0000313" key="3">
    <source>
        <dbReference type="Proteomes" id="UP000447873"/>
    </source>
</evidence>
<protein>
    <submittedName>
        <fullName evidence="2">Uncharacterized protein</fullName>
    </submittedName>
</protein>
<dbReference type="OrthoDB" id="5071263at2759"/>
<feature type="region of interest" description="Disordered" evidence="1">
    <location>
        <begin position="80"/>
        <end position="113"/>
    </location>
</feature>
<accession>A0A8H3YR30</accession>
<dbReference type="Proteomes" id="UP000447873">
    <property type="component" value="Unassembled WGS sequence"/>
</dbReference>
<comment type="caution">
    <text evidence="2">The sequence shown here is derived from an EMBL/GenBank/DDBJ whole genome shotgun (WGS) entry which is preliminary data.</text>
</comment>
<dbReference type="AlphaFoldDB" id="A0A8H3YR30"/>
<name>A0A8H3YR30_VENIN</name>
<feature type="compositionally biased region" description="Basic and acidic residues" evidence="1">
    <location>
        <begin position="101"/>
        <end position="113"/>
    </location>
</feature>
<evidence type="ECO:0000313" key="2">
    <source>
        <dbReference type="EMBL" id="KAE9968858.1"/>
    </source>
</evidence>
<proteinExistence type="predicted"/>
<dbReference type="EMBL" id="WNWS01000389">
    <property type="protein sequence ID" value="KAE9968858.1"/>
    <property type="molecule type" value="Genomic_DNA"/>
</dbReference>
<evidence type="ECO:0000256" key="1">
    <source>
        <dbReference type="SAM" id="MobiDB-lite"/>
    </source>
</evidence>
<reference evidence="2 3" key="1">
    <citation type="submission" date="2018-12" db="EMBL/GenBank/DDBJ databases">
        <title>Venturia inaequalis Genome Resource.</title>
        <authorList>
            <person name="Lichtner F.J."/>
        </authorList>
    </citation>
    <scope>NUCLEOTIDE SEQUENCE [LARGE SCALE GENOMIC DNA]</scope>
    <source>
        <strain evidence="2 3">120213</strain>
    </source>
</reference>
<sequence>MSRFITTTARNLINWMGYQKEALPPYFQSAVEHYAENGAVKKVGEVKSIEILHRNDGTSPIHQSSFNPKDKANIISARVTPANGGPIRTHHIYEDGTGTFKKGDKREYSTSSK</sequence>